<name>A0A3Q7I3C2_SOLLC</name>
<accession>A0A3Q7I3C2</accession>
<reference evidence="1" key="2">
    <citation type="submission" date="2019-01" db="UniProtKB">
        <authorList>
            <consortium name="EnsemblPlants"/>
        </authorList>
    </citation>
    <scope>IDENTIFICATION</scope>
    <source>
        <strain evidence="1">cv. Heinz 1706</strain>
    </source>
</reference>
<evidence type="ECO:0000313" key="2">
    <source>
        <dbReference type="Proteomes" id="UP000004994"/>
    </source>
</evidence>
<sequence length="130" mass="14608">MLITPLYCCTGQGNSAMVLAVTDCHKIMLTDVKGMLALYNPELQTTQRTTIVGTMYSFDYENYEESLVLLDKAELLPLVDLASEESTNDGYDDDDDDDDDNQVLELLRNHVMHERVTTLLGAQNSNEQIL</sequence>
<evidence type="ECO:0000313" key="1">
    <source>
        <dbReference type="EnsemblPlants" id="Solyc07g021100.1.1.1"/>
    </source>
</evidence>
<proteinExistence type="predicted"/>
<keyword evidence="2" id="KW-1185">Reference proteome</keyword>
<dbReference type="Gramene" id="Solyc07g021100.1.1">
    <property type="protein sequence ID" value="Solyc07g021100.1.1.1"/>
    <property type="gene ID" value="Solyc07g021100.1"/>
</dbReference>
<reference evidence="1" key="1">
    <citation type="journal article" date="2012" name="Nature">
        <title>The tomato genome sequence provides insights into fleshy fruit evolution.</title>
        <authorList>
            <consortium name="Tomato Genome Consortium"/>
        </authorList>
    </citation>
    <scope>NUCLEOTIDE SEQUENCE [LARGE SCALE GENOMIC DNA]</scope>
    <source>
        <strain evidence="1">cv. Heinz 1706</strain>
    </source>
</reference>
<dbReference type="PaxDb" id="4081-Solyc07g021100.1.1"/>
<dbReference type="EnsemblPlants" id="Solyc07g021100.1.1">
    <property type="protein sequence ID" value="Solyc07g021100.1.1.1"/>
    <property type="gene ID" value="Solyc07g021100.1"/>
</dbReference>
<dbReference type="InParanoid" id="A0A3Q7I3C2"/>
<organism evidence="1">
    <name type="scientific">Solanum lycopersicum</name>
    <name type="common">Tomato</name>
    <name type="synonym">Lycopersicon esculentum</name>
    <dbReference type="NCBI Taxonomy" id="4081"/>
    <lineage>
        <taxon>Eukaryota</taxon>
        <taxon>Viridiplantae</taxon>
        <taxon>Streptophyta</taxon>
        <taxon>Embryophyta</taxon>
        <taxon>Tracheophyta</taxon>
        <taxon>Spermatophyta</taxon>
        <taxon>Magnoliopsida</taxon>
        <taxon>eudicotyledons</taxon>
        <taxon>Gunneridae</taxon>
        <taxon>Pentapetalae</taxon>
        <taxon>asterids</taxon>
        <taxon>lamiids</taxon>
        <taxon>Solanales</taxon>
        <taxon>Solanaceae</taxon>
        <taxon>Solanoideae</taxon>
        <taxon>Solaneae</taxon>
        <taxon>Solanum</taxon>
        <taxon>Solanum subgen. Lycopersicon</taxon>
    </lineage>
</organism>
<protein>
    <submittedName>
        <fullName evidence="1">Uncharacterized protein</fullName>
    </submittedName>
</protein>
<dbReference type="Proteomes" id="UP000004994">
    <property type="component" value="Chromosome 7"/>
</dbReference>
<dbReference type="AlphaFoldDB" id="A0A3Q7I3C2"/>